<comment type="caution">
    <text evidence="6">The sequence shown here is derived from an EMBL/GenBank/DDBJ whole genome shotgun (WGS) entry which is preliminary data.</text>
</comment>
<evidence type="ECO:0000256" key="3">
    <source>
        <dbReference type="ARBA" id="ARBA00022898"/>
    </source>
</evidence>
<dbReference type="InterPro" id="IPR011006">
    <property type="entry name" value="CheY-like_superfamily"/>
</dbReference>
<dbReference type="EMBL" id="VCQT01000044">
    <property type="protein sequence ID" value="TMW11214.1"/>
    <property type="molecule type" value="Genomic_DNA"/>
</dbReference>
<gene>
    <name evidence="6" type="ORF">FGS76_14225</name>
</gene>
<evidence type="ECO:0000313" key="6">
    <source>
        <dbReference type="EMBL" id="TMW11214.1"/>
    </source>
</evidence>
<dbReference type="Gene3D" id="3.40.50.2300">
    <property type="match status" value="1"/>
</dbReference>
<dbReference type="PROSITE" id="PS00703">
    <property type="entry name" value="OKR_DC_1"/>
    <property type="match status" value="1"/>
</dbReference>
<evidence type="ECO:0000259" key="5">
    <source>
        <dbReference type="PROSITE" id="PS00703"/>
    </source>
</evidence>
<comment type="similarity">
    <text evidence="1">Belongs to the Orn/Lys/Arg decarboxylase class-I family.</text>
</comment>
<dbReference type="RefSeq" id="WP_138773314.1">
    <property type="nucleotide sequence ID" value="NZ_JBHSSX010000023.1"/>
</dbReference>
<dbReference type="InterPro" id="IPR036633">
    <property type="entry name" value="Prn/Lys/Arg_de-COase_C_sf"/>
</dbReference>
<sequence length="766" mass="84063">MPSALERQPLGILVLIASQDSRADTAAGHAIAALIQDLERRDMTVVTALTSEDAVAMLSAEPAIQCVLTSWSLPGALTQHGALEVLSSLRERSAEVPAFLLASRETAKTIPMRAMEMASDYIWLLEDTPSFIGGRILAAIERYRQNVLPPMFGALVRFSRVHEYSWHTPGHHGGTAFLKAPVGRAFFEFYGENMLRSDLSISVGEMGSLLDHSGPIGAGERYAARVFGADRTYYVTNGSSTSNRVILMASATRDQVVLCDRNCHKSVEHAMTLSGAVPSYLVPSRNHYGLIGPIPPQRLTAEAIRQSIAASPLCQGLADSNPVHAVITNSTYDGLCYKVSRVEELLGESVDRLHFDEAWYGYARFNPIYRERFAMHGEPGEDRHDKPTLFATQSTHKLLAALSQASMIHVRDGRRPIEHSLFNEAFMMHASTSPLYSIIASNDVSAGMMDGPGGERLTGDAIREAVAFRQVMARLNTEYDEKGEWFFGVWQPETATDPMSKERYPFHEAPLELLAGSPECWTLKPGERWHGFKDLEADYCMLDPVKVSITTPGMGFDGKLKTSGIPAAVVSAYLDERGIVVEKTTDFTILFLFSIGITKGKWGTLINALMAFKRDFDADTPLHRCMPGFAARHGLNPDQGLRSLAWSMFDAMAALRTTALMSESFSVLPTPDLSPVQAYEKLVQGQVEQLPLSALAGRTLATGVVPYPPGIPLLMPGENAGPADGPVLGYLNALQEFDRRFPGFEHDNHGVEVIDGTYHLYCLKNH</sequence>
<dbReference type="EC" id="4.1.1.19" evidence="6"/>
<dbReference type="PIRSF" id="PIRSF009393">
    <property type="entry name" value="Orn_decarb"/>
    <property type="match status" value="1"/>
</dbReference>
<dbReference type="PANTHER" id="PTHR45229:SF3">
    <property type="entry name" value="BIODEGRADATIVE ARGININE DECARBOXYLASE"/>
    <property type="match status" value="1"/>
</dbReference>
<dbReference type="Pfam" id="PF03711">
    <property type="entry name" value="OKR_DC_1_C"/>
    <property type="match status" value="1"/>
</dbReference>
<proteinExistence type="inferred from homology"/>
<dbReference type="Pfam" id="PF03709">
    <property type="entry name" value="OKR_DC_1_N"/>
    <property type="match status" value="1"/>
</dbReference>
<keyword evidence="2" id="KW-0210">Decarboxylase</keyword>
<keyword evidence="3" id="KW-0663">Pyridoxal phosphate</keyword>
<keyword evidence="4 6" id="KW-0456">Lyase</keyword>
<dbReference type="Pfam" id="PF01276">
    <property type="entry name" value="OKR_DC_1"/>
    <property type="match status" value="1"/>
</dbReference>
<dbReference type="InterPro" id="IPR008286">
    <property type="entry name" value="Prn/Lys/Arg_de-COase_C"/>
</dbReference>
<evidence type="ECO:0000256" key="1">
    <source>
        <dbReference type="ARBA" id="ARBA00010671"/>
    </source>
</evidence>
<name>A0ABY2XIW1_9GAMM</name>
<organism evidence="6 7">
    <name type="scientific">Alloalcanivorax gelatiniphagus</name>
    <dbReference type="NCBI Taxonomy" id="1194167"/>
    <lineage>
        <taxon>Bacteria</taxon>
        <taxon>Pseudomonadati</taxon>
        <taxon>Pseudomonadota</taxon>
        <taxon>Gammaproteobacteria</taxon>
        <taxon>Oceanospirillales</taxon>
        <taxon>Alcanivoracaceae</taxon>
        <taxon>Alloalcanivorax</taxon>
    </lineage>
</organism>
<dbReference type="Gene3D" id="3.90.1150.10">
    <property type="entry name" value="Aspartate Aminotransferase, domain 1"/>
    <property type="match status" value="1"/>
</dbReference>
<dbReference type="InterPro" id="IPR000310">
    <property type="entry name" value="Orn/Lys/Arg_deCO2ase_major_dom"/>
</dbReference>
<dbReference type="InterPro" id="IPR015424">
    <property type="entry name" value="PyrdxlP-dep_Trfase"/>
</dbReference>
<dbReference type="SUPFAM" id="SSF52172">
    <property type="entry name" value="CheY-like"/>
    <property type="match status" value="1"/>
</dbReference>
<feature type="domain" description="Orn/Lys/Arg decarboxylases family 1 pyridoxal-P attachment site" evidence="5">
    <location>
        <begin position="392"/>
        <end position="406"/>
    </location>
</feature>
<evidence type="ECO:0000256" key="4">
    <source>
        <dbReference type="ARBA" id="ARBA00023239"/>
    </source>
</evidence>
<dbReference type="PANTHER" id="PTHR45229">
    <property type="entry name" value="CONSTITUTIVE ORNITHINE DECARBOXYLASE"/>
    <property type="match status" value="1"/>
</dbReference>
<accession>A0ABY2XIW1</accession>
<dbReference type="Gene3D" id="3.40.640.10">
    <property type="entry name" value="Type I PLP-dependent aspartate aminotransferase-like (Major domain)"/>
    <property type="match status" value="1"/>
</dbReference>
<dbReference type="SUPFAM" id="SSF53383">
    <property type="entry name" value="PLP-dependent transferases"/>
    <property type="match status" value="1"/>
</dbReference>
<evidence type="ECO:0000313" key="7">
    <source>
        <dbReference type="Proteomes" id="UP000739180"/>
    </source>
</evidence>
<dbReference type="InterPro" id="IPR015421">
    <property type="entry name" value="PyrdxlP-dep_Trfase_major"/>
</dbReference>
<dbReference type="InterPro" id="IPR015422">
    <property type="entry name" value="PyrdxlP-dep_Trfase_small"/>
</dbReference>
<keyword evidence="7" id="KW-1185">Reference proteome</keyword>
<evidence type="ECO:0000256" key="2">
    <source>
        <dbReference type="ARBA" id="ARBA00022793"/>
    </source>
</evidence>
<dbReference type="SUPFAM" id="SSF55904">
    <property type="entry name" value="Ornithine decarboxylase C-terminal domain"/>
    <property type="match status" value="1"/>
</dbReference>
<dbReference type="InterPro" id="IPR005308">
    <property type="entry name" value="OKR_de-COase_N"/>
</dbReference>
<protein>
    <submittedName>
        <fullName evidence="6">Arginine decarboxylase</fullName>
        <ecNumber evidence="6">4.1.1.19</ecNumber>
    </submittedName>
</protein>
<dbReference type="GO" id="GO:0008792">
    <property type="term" value="F:arginine decarboxylase activity"/>
    <property type="evidence" value="ECO:0007669"/>
    <property type="project" value="UniProtKB-EC"/>
</dbReference>
<dbReference type="InterPro" id="IPR011193">
    <property type="entry name" value="Orn/lys/arg_de-COase"/>
</dbReference>
<dbReference type="Gene3D" id="3.90.100.10">
    <property type="entry name" value="Orn/Lys/Arg decarboxylase, C-terminal domain"/>
    <property type="match status" value="1"/>
</dbReference>
<reference evidence="6 7" key="1">
    <citation type="submission" date="2019-05" db="EMBL/GenBank/DDBJ databases">
        <title>Genome of Alcanivorax gelatiniphagus, an oil degrading marine bacteria.</title>
        <authorList>
            <person name="Kwon K.K."/>
        </authorList>
    </citation>
    <scope>NUCLEOTIDE SEQUENCE [LARGE SCALE GENOMIC DNA]</scope>
    <source>
        <strain evidence="6 7">MEBiC 08158</strain>
    </source>
</reference>
<dbReference type="Proteomes" id="UP000739180">
    <property type="component" value="Unassembled WGS sequence"/>
</dbReference>
<dbReference type="CDD" id="cd00615">
    <property type="entry name" value="Orn_deC_like"/>
    <property type="match status" value="1"/>
</dbReference>